<dbReference type="Proteomes" id="UP000603545">
    <property type="component" value="Unassembled WGS sequence"/>
</dbReference>
<sequence>MKTTNLIVWKSATVLIALMVFSGCASNYGCLQQSRDVTKLFEHFKILDNYRYYYSGTETEPNAIIGIKNEYILVTKLWKDVDFTGKQLKNWIDRMHQTHDFPVSPYGSLILDQEGKQVGIWYSVWDRTTVKIEKDNHIVIHTPTFPIKKIMFLKQNNE</sequence>
<protein>
    <recommendedName>
        <fullName evidence="4">Lipoprotein</fullName>
    </recommendedName>
</protein>
<reference evidence="2 3" key="1">
    <citation type="submission" date="2020-08" db="EMBL/GenBank/DDBJ databases">
        <title>Bridging the membrane lipid divide: bacteria of the FCB group superphylum have the potential to synthesize archaeal ether lipids.</title>
        <authorList>
            <person name="Villanueva L."/>
            <person name="Von Meijenfeldt F.A.B."/>
            <person name="Westbye A.B."/>
            <person name="Yadav S."/>
            <person name="Hopmans E.C."/>
            <person name="Dutilh B.E."/>
            <person name="Sinninghe Damste J.S."/>
        </authorList>
    </citation>
    <scope>NUCLEOTIDE SEQUENCE [LARGE SCALE GENOMIC DNA]</scope>
    <source>
        <strain evidence="2">NIOZ-UU82</strain>
    </source>
</reference>
<dbReference type="AlphaFoldDB" id="A0A8J6N632"/>
<dbReference type="PROSITE" id="PS51257">
    <property type="entry name" value="PROKAR_LIPOPROTEIN"/>
    <property type="match status" value="1"/>
</dbReference>
<proteinExistence type="predicted"/>
<dbReference type="EMBL" id="JACNLL010000037">
    <property type="protein sequence ID" value="MBC8199162.1"/>
    <property type="molecule type" value="Genomic_DNA"/>
</dbReference>
<evidence type="ECO:0008006" key="4">
    <source>
        <dbReference type="Google" id="ProtNLM"/>
    </source>
</evidence>
<gene>
    <name evidence="2" type="ORF">H8E80_03830</name>
</gene>
<organism evidence="2 3">
    <name type="scientific">Candidatus Desulfaltia bathyphila</name>
    <dbReference type="NCBI Taxonomy" id="2841697"/>
    <lineage>
        <taxon>Bacteria</taxon>
        <taxon>Pseudomonadati</taxon>
        <taxon>Thermodesulfobacteriota</taxon>
        <taxon>Desulfobacteria</taxon>
        <taxon>Desulfobacterales</taxon>
        <taxon>Desulfobacterales incertae sedis</taxon>
        <taxon>Candidatus Desulfaltia</taxon>
    </lineage>
</organism>
<feature type="signal peptide" evidence="1">
    <location>
        <begin position="1"/>
        <end position="25"/>
    </location>
</feature>
<keyword evidence="1" id="KW-0732">Signal</keyword>
<evidence type="ECO:0000313" key="2">
    <source>
        <dbReference type="EMBL" id="MBC8199162.1"/>
    </source>
</evidence>
<feature type="chain" id="PRO_5035223860" description="Lipoprotein" evidence="1">
    <location>
        <begin position="26"/>
        <end position="158"/>
    </location>
</feature>
<evidence type="ECO:0000313" key="3">
    <source>
        <dbReference type="Proteomes" id="UP000603545"/>
    </source>
</evidence>
<comment type="caution">
    <text evidence="2">The sequence shown here is derived from an EMBL/GenBank/DDBJ whole genome shotgun (WGS) entry which is preliminary data.</text>
</comment>
<accession>A0A8J6N632</accession>
<name>A0A8J6N632_9BACT</name>
<evidence type="ECO:0000256" key="1">
    <source>
        <dbReference type="SAM" id="SignalP"/>
    </source>
</evidence>